<dbReference type="Pfam" id="PF01753">
    <property type="entry name" value="zf-MYND"/>
    <property type="match status" value="1"/>
</dbReference>
<dbReference type="Proteomes" id="UP000261520">
    <property type="component" value="Unplaced"/>
</dbReference>
<name>A0A3B4B491_9GOBI</name>
<dbReference type="Ensembl" id="ENSPMGT00000024900.1">
    <property type="protein sequence ID" value="ENSPMGP00000023376.1"/>
    <property type="gene ID" value="ENSPMGG00000018890.1"/>
</dbReference>
<feature type="domain" description="Tudor" evidence="5">
    <location>
        <begin position="129"/>
        <end position="189"/>
    </location>
</feature>
<evidence type="ECO:0000313" key="7">
    <source>
        <dbReference type="Ensembl" id="ENSPMGP00000023376.1"/>
    </source>
</evidence>
<evidence type="ECO:0000259" key="6">
    <source>
        <dbReference type="PROSITE" id="PS50865"/>
    </source>
</evidence>
<reference evidence="7" key="1">
    <citation type="submission" date="2025-08" db="UniProtKB">
        <authorList>
            <consortium name="Ensembl"/>
        </authorList>
    </citation>
    <scope>IDENTIFICATION</scope>
</reference>
<dbReference type="PROSITE" id="PS50865">
    <property type="entry name" value="ZF_MYND_2"/>
    <property type="match status" value="1"/>
</dbReference>
<keyword evidence="8" id="KW-1185">Reference proteome</keyword>
<evidence type="ECO:0000256" key="4">
    <source>
        <dbReference type="PROSITE-ProRule" id="PRU00134"/>
    </source>
</evidence>
<organism evidence="7 8">
    <name type="scientific">Periophthalmus magnuspinnatus</name>
    <dbReference type="NCBI Taxonomy" id="409849"/>
    <lineage>
        <taxon>Eukaryota</taxon>
        <taxon>Metazoa</taxon>
        <taxon>Chordata</taxon>
        <taxon>Craniata</taxon>
        <taxon>Vertebrata</taxon>
        <taxon>Euteleostomi</taxon>
        <taxon>Actinopterygii</taxon>
        <taxon>Neopterygii</taxon>
        <taxon>Teleostei</taxon>
        <taxon>Neoteleostei</taxon>
        <taxon>Acanthomorphata</taxon>
        <taxon>Gobiaria</taxon>
        <taxon>Gobiiformes</taxon>
        <taxon>Gobioidei</taxon>
        <taxon>Gobiidae</taxon>
        <taxon>Oxudercinae</taxon>
        <taxon>Periophthalmus</taxon>
    </lineage>
</organism>
<dbReference type="PANTHER" id="PTHR22948">
    <property type="entry name" value="TUDOR DOMAIN CONTAINING PROTEIN"/>
    <property type="match status" value="1"/>
</dbReference>
<dbReference type="GO" id="GO:0008270">
    <property type="term" value="F:zinc ion binding"/>
    <property type="evidence" value="ECO:0007669"/>
    <property type="project" value="UniProtKB-KW"/>
</dbReference>
<dbReference type="Gene3D" id="2.30.30.140">
    <property type="match status" value="4"/>
</dbReference>
<reference evidence="7" key="2">
    <citation type="submission" date="2025-09" db="UniProtKB">
        <authorList>
            <consortium name="Ensembl"/>
        </authorList>
    </citation>
    <scope>IDENTIFICATION</scope>
</reference>
<dbReference type="InterPro" id="IPR035437">
    <property type="entry name" value="SNase_OB-fold_sf"/>
</dbReference>
<accession>A0A3B4B491</accession>
<feature type="domain" description="Tudor" evidence="5">
    <location>
        <begin position="345"/>
        <end position="404"/>
    </location>
</feature>
<evidence type="ECO:0008006" key="9">
    <source>
        <dbReference type="Google" id="ProtNLM"/>
    </source>
</evidence>
<keyword evidence="3" id="KW-0862">Zinc</keyword>
<evidence type="ECO:0000256" key="1">
    <source>
        <dbReference type="ARBA" id="ARBA00022723"/>
    </source>
</evidence>
<dbReference type="STRING" id="409849.ENSPMGP00000023376"/>
<sequence>MLCGTSSQTASNGGCPGSTLGPPTPQICEEKKNCLSFSKVLNEIFVYSLTGNFHCKRCKKTAYCSVVCQAEDWKAHRHMCKAIEAAVVEFHSPGHFFIVAQSNETLEALQMITVELQKTYSIPSATAHTPVVDEVCAVQFSCDMNWYRGLVQNLAADQNSAQVLYIDFGNKEKVPFERIKPLTAKLQQFGPCAIECCIAEVVPVADAWSGKCCIAVRMLLEGKTLTVKVLDIMQNGLVHAVDIMLSRGMLLHNIDFVTAAIVNKTPTEQDINDMKNASMENFNCHSNGKNDNLWAHVPESLTQAVGDSFSAVVTHFQSPEKIVVQKVENAGKDHCNKVPASSYFRPAPGTVCCALFSEDKQWYRAKILAYSSEKRVCVGYLDFGNSEDVDLSNLRPITPSLLDVPMQAMTCGLVGVQPIGENWSEECLVALQRRVSNRILRIEIQGPHEGKALVTIIDEVSDPQTNISELLIAAGFAVPAVVNISTDQPTEVSLPAPEVPEPLVWTCAVLPSDGQTVTLRLCSVESPGKFFCHIDNPKDVELLMALEAELKPYCEVVSSAFDPKLGEPCCAIIPENGKCFRALVKQLCKDDIMVAIVDYGYCMSLKKNHLRPITNKFLTLPFLAVPCWLAGTVSCAINGVNCVSEILHFQTLVEGEALSARVLSVTEDGYGVELQSKSQSVASALVSENLAIFLGEKGKQEAAMTPNILNESALANRQEQVIMYCLAETSFPVDWKTVVLPVNETFQPSIAAVSSPSLFYLFGPRQADNNWYRAVILEVCDQVASVIYADYGNSEKVSLSDILPIPASFLQLPFQLIRCTLIASSCCCDSLKNKVSFVLSKCIKLLKMTI</sequence>
<dbReference type="InterPro" id="IPR002999">
    <property type="entry name" value="Tudor"/>
</dbReference>
<dbReference type="CDD" id="cd20409">
    <property type="entry name" value="Tudor_TDRD1_rpt2"/>
    <property type="match status" value="1"/>
</dbReference>
<dbReference type="InterPro" id="IPR002893">
    <property type="entry name" value="Znf_MYND"/>
</dbReference>
<dbReference type="InterPro" id="IPR047377">
    <property type="entry name" value="Tudor_TDRD1_rpt2"/>
</dbReference>
<feature type="domain" description="Tudor" evidence="5">
    <location>
        <begin position="754"/>
        <end position="812"/>
    </location>
</feature>
<feature type="domain" description="MYND-type" evidence="6">
    <location>
        <begin position="34"/>
        <end position="80"/>
    </location>
</feature>
<dbReference type="PANTHER" id="PTHR22948:SF29">
    <property type="entry name" value="FI02030P-RELATED"/>
    <property type="match status" value="1"/>
</dbReference>
<dbReference type="AlphaFoldDB" id="A0A3B4B491"/>
<evidence type="ECO:0000256" key="3">
    <source>
        <dbReference type="ARBA" id="ARBA00022833"/>
    </source>
</evidence>
<keyword evidence="1" id="KW-0479">Metal-binding</keyword>
<dbReference type="Gene3D" id="2.40.50.90">
    <property type="match status" value="3"/>
</dbReference>
<dbReference type="SUPFAM" id="SSF144232">
    <property type="entry name" value="HIT/MYND zinc finger-like"/>
    <property type="match status" value="1"/>
</dbReference>
<dbReference type="InterPro" id="IPR050621">
    <property type="entry name" value="Tudor_domain_containing"/>
</dbReference>
<evidence type="ECO:0000259" key="5">
    <source>
        <dbReference type="PROSITE" id="PS50304"/>
    </source>
</evidence>
<dbReference type="Pfam" id="PF00567">
    <property type="entry name" value="TUDOR"/>
    <property type="match status" value="4"/>
</dbReference>
<dbReference type="PROSITE" id="PS50304">
    <property type="entry name" value="TUDOR"/>
    <property type="match status" value="4"/>
</dbReference>
<dbReference type="Gene3D" id="6.10.140.2220">
    <property type="match status" value="1"/>
</dbReference>
<protein>
    <recommendedName>
        <fullName evidence="9">Tudor domain containing 1</fullName>
    </recommendedName>
</protein>
<feature type="domain" description="Tudor" evidence="5">
    <location>
        <begin position="562"/>
        <end position="620"/>
    </location>
</feature>
<dbReference type="SMART" id="SM00333">
    <property type="entry name" value="TUDOR"/>
    <property type="match status" value="4"/>
</dbReference>
<keyword evidence="2 4" id="KW-0863">Zinc-finger</keyword>
<dbReference type="SUPFAM" id="SSF63748">
    <property type="entry name" value="Tudor/PWWP/MBT"/>
    <property type="match status" value="4"/>
</dbReference>
<evidence type="ECO:0000256" key="2">
    <source>
        <dbReference type="ARBA" id="ARBA00022771"/>
    </source>
</evidence>
<evidence type="ECO:0000313" key="8">
    <source>
        <dbReference type="Proteomes" id="UP000261520"/>
    </source>
</evidence>
<proteinExistence type="predicted"/>